<protein>
    <submittedName>
        <fullName evidence="2">Uncharacterized protein</fullName>
    </submittedName>
</protein>
<accession>A0A2V2N9M4</accession>
<dbReference type="RefSeq" id="WP_109968012.1">
    <property type="nucleotide sequence ID" value="NZ_QGMY01000005.1"/>
</dbReference>
<dbReference type="Proteomes" id="UP000245657">
    <property type="component" value="Unassembled WGS sequence"/>
</dbReference>
<evidence type="ECO:0000313" key="2">
    <source>
        <dbReference type="EMBL" id="PWR73007.1"/>
    </source>
</evidence>
<feature type="region of interest" description="Disordered" evidence="1">
    <location>
        <begin position="41"/>
        <end position="70"/>
    </location>
</feature>
<dbReference type="OrthoDB" id="117729at2157"/>
<dbReference type="EMBL" id="QGMY01000005">
    <property type="protein sequence ID" value="PWR73007.1"/>
    <property type="molecule type" value="Genomic_DNA"/>
</dbReference>
<organism evidence="2 3">
    <name type="scientific">Methanospirillum lacunae</name>
    <dbReference type="NCBI Taxonomy" id="668570"/>
    <lineage>
        <taxon>Archaea</taxon>
        <taxon>Methanobacteriati</taxon>
        <taxon>Methanobacteriota</taxon>
        <taxon>Stenosarchaea group</taxon>
        <taxon>Methanomicrobia</taxon>
        <taxon>Methanomicrobiales</taxon>
        <taxon>Methanospirillaceae</taxon>
        <taxon>Methanospirillum</taxon>
    </lineage>
</organism>
<proteinExistence type="predicted"/>
<evidence type="ECO:0000256" key="1">
    <source>
        <dbReference type="SAM" id="MobiDB-lite"/>
    </source>
</evidence>
<evidence type="ECO:0000313" key="3">
    <source>
        <dbReference type="Proteomes" id="UP000245657"/>
    </source>
</evidence>
<comment type="caution">
    <text evidence="2">The sequence shown here is derived from an EMBL/GenBank/DDBJ whole genome shotgun (WGS) entry which is preliminary data.</text>
</comment>
<gene>
    <name evidence="2" type="ORF">DK846_05880</name>
</gene>
<reference evidence="2 3" key="1">
    <citation type="submission" date="2018-05" db="EMBL/GenBank/DDBJ databases">
        <title>Draft genome of Methanospirillum lacunae Ki8-1.</title>
        <authorList>
            <person name="Dueholm M.S."/>
            <person name="Nielsen P.H."/>
            <person name="Bakmann L.F."/>
            <person name="Otzen D.E."/>
        </authorList>
    </citation>
    <scope>NUCLEOTIDE SEQUENCE [LARGE SCALE GENOMIC DNA]</scope>
    <source>
        <strain evidence="2 3">Ki8-1</strain>
    </source>
</reference>
<dbReference type="AlphaFoldDB" id="A0A2V2N9M4"/>
<name>A0A2V2N9M4_9EURY</name>
<keyword evidence="3" id="KW-1185">Reference proteome</keyword>
<sequence length="70" mass="7344">MSSSEKLCPFDKKPCITALCAIWSQDNGLCALALIPAVISGNKPASSAPRAKEKMASSGLSGKFKDPLFD</sequence>